<name>A0ABV2QV80_9HYPH</name>
<keyword evidence="1" id="KW-0732">Signal</keyword>
<dbReference type="EMBL" id="JBEPSM010000001">
    <property type="protein sequence ID" value="MET4632909.1"/>
    <property type="molecule type" value="Genomic_DNA"/>
</dbReference>
<feature type="signal peptide" evidence="1">
    <location>
        <begin position="1"/>
        <end position="23"/>
    </location>
</feature>
<dbReference type="RefSeq" id="WP_354548968.1">
    <property type="nucleotide sequence ID" value="NZ_JBEPSM010000001.1"/>
</dbReference>
<feature type="chain" id="PRO_5047340269" evidence="1">
    <location>
        <begin position="24"/>
        <end position="91"/>
    </location>
</feature>
<comment type="caution">
    <text evidence="2">The sequence shown here is derived from an EMBL/GenBank/DDBJ whole genome shotgun (WGS) entry which is preliminary data.</text>
</comment>
<proteinExistence type="predicted"/>
<protein>
    <submittedName>
        <fullName evidence="2">Uncharacterized protein</fullName>
    </submittedName>
</protein>
<evidence type="ECO:0000256" key="1">
    <source>
        <dbReference type="SAM" id="SignalP"/>
    </source>
</evidence>
<evidence type="ECO:0000313" key="3">
    <source>
        <dbReference type="Proteomes" id="UP001549321"/>
    </source>
</evidence>
<sequence>MKRLTSISAALLTVAMMSAAAQAATVVTGGRCTQKQLSNKLTSCETSEFTNKAGQTGYKCTCSDRKVTLNPGVDPGLQQAVPATKQLLQQN</sequence>
<keyword evidence="3" id="KW-1185">Reference proteome</keyword>
<organism evidence="2 3">
    <name type="scientific">Kaistia defluvii</name>
    <dbReference type="NCBI Taxonomy" id="410841"/>
    <lineage>
        <taxon>Bacteria</taxon>
        <taxon>Pseudomonadati</taxon>
        <taxon>Pseudomonadota</taxon>
        <taxon>Alphaproteobacteria</taxon>
        <taxon>Hyphomicrobiales</taxon>
        <taxon>Kaistiaceae</taxon>
        <taxon>Kaistia</taxon>
    </lineage>
</organism>
<dbReference type="Proteomes" id="UP001549321">
    <property type="component" value="Unassembled WGS sequence"/>
</dbReference>
<gene>
    <name evidence="2" type="ORF">ABIE08_000822</name>
</gene>
<evidence type="ECO:0000313" key="2">
    <source>
        <dbReference type="EMBL" id="MET4632909.1"/>
    </source>
</evidence>
<reference evidence="2 3" key="1">
    <citation type="submission" date="2024-06" db="EMBL/GenBank/DDBJ databases">
        <title>Sorghum-associated microbial communities from plants grown in Nebraska, USA.</title>
        <authorList>
            <person name="Schachtman D."/>
        </authorList>
    </citation>
    <scope>NUCLEOTIDE SEQUENCE [LARGE SCALE GENOMIC DNA]</scope>
    <source>
        <strain evidence="2 3">3207</strain>
    </source>
</reference>
<accession>A0ABV2QV80</accession>